<accession>A0A8U0HV20</accession>
<name>A0A8U0HV20_9EURY</name>
<gene>
    <name evidence="1" type="ORF">M0R89_01185</name>
</gene>
<evidence type="ECO:0000313" key="2">
    <source>
        <dbReference type="Proteomes" id="UP000830729"/>
    </source>
</evidence>
<organism evidence="1 2">
    <name type="scientific">Halorussus limi</name>
    <dbReference type="NCBI Taxonomy" id="2938695"/>
    <lineage>
        <taxon>Archaea</taxon>
        <taxon>Methanobacteriati</taxon>
        <taxon>Methanobacteriota</taxon>
        <taxon>Stenosarchaea group</taxon>
        <taxon>Halobacteria</taxon>
        <taxon>Halobacteriales</taxon>
        <taxon>Haladaptataceae</taxon>
        <taxon>Halorussus</taxon>
    </lineage>
</organism>
<dbReference type="InterPro" id="IPR055551">
    <property type="entry name" value="DUF7127"/>
</dbReference>
<proteinExistence type="predicted"/>
<dbReference type="Pfam" id="PF23444">
    <property type="entry name" value="DUF7127"/>
    <property type="match status" value="1"/>
</dbReference>
<sequence>MSLKHITERDDVFTRRYEYEDAEVLAADLGVTGDASVDVLDDTAIVVFDGDEETQQVEFQLPDGGAEAFITNGVLTIEVGL</sequence>
<dbReference type="RefSeq" id="WP_248650743.1">
    <property type="nucleotide sequence ID" value="NZ_CP096659.1"/>
</dbReference>
<dbReference type="GeneID" id="72183770"/>
<protein>
    <submittedName>
        <fullName evidence="1">Uncharacterized protein</fullName>
    </submittedName>
</protein>
<keyword evidence="2" id="KW-1185">Reference proteome</keyword>
<reference evidence="1 2" key="1">
    <citation type="submission" date="2022-04" db="EMBL/GenBank/DDBJ databases">
        <title>Diverse halophilic archaea isolated from saline environments.</title>
        <authorList>
            <person name="Cui H.-L."/>
        </authorList>
    </citation>
    <scope>NUCLEOTIDE SEQUENCE [LARGE SCALE GENOMIC DNA]</scope>
    <source>
        <strain evidence="1 2">XZYJT49</strain>
    </source>
</reference>
<dbReference type="KEGG" id="halx:M0R89_01185"/>
<dbReference type="AlphaFoldDB" id="A0A8U0HV20"/>
<dbReference type="EMBL" id="CP096659">
    <property type="protein sequence ID" value="UPV74699.1"/>
    <property type="molecule type" value="Genomic_DNA"/>
</dbReference>
<evidence type="ECO:0000313" key="1">
    <source>
        <dbReference type="EMBL" id="UPV74699.1"/>
    </source>
</evidence>
<dbReference type="Proteomes" id="UP000830729">
    <property type="component" value="Chromosome"/>
</dbReference>